<reference evidence="4 5" key="1">
    <citation type="journal article" date="2016" name="PLoS Pathog.">
        <title>Biosynthesis of antibiotic leucinostatins in bio-control fungus Purpureocillium lilacinum and their inhibition on phytophthora revealed by genome mining.</title>
        <authorList>
            <person name="Wang G."/>
            <person name="Liu Z."/>
            <person name="Lin R."/>
            <person name="Li E."/>
            <person name="Mao Z."/>
            <person name="Ling J."/>
            <person name="Yang Y."/>
            <person name="Yin W.B."/>
            <person name="Xie B."/>
        </authorList>
    </citation>
    <scope>NUCLEOTIDE SEQUENCE [LARGE SCALE GENOMIC DNA]</scope>
    <source>
        <strain evidence="4">170</strain>
    </source>
</reference>
<dbReference type="Gene3D" id="3.90.1150.10">
    <property type="entry name" value="Aspartate Aminotransferase, domain 1"/>
    <property type="match status" value="1"/>
</dbReference>
<dbReference type="RefSeq" id="XP_018138610.1">
    <property type="nucleotide sequence ID" value="XM_018294516.1"/>
</dbReference>
<keyword evidence="2 3" id="KW-0663">Pyridoxal phosphate</keyword>
<accession>A0A179F5Q8</accession>
<comment type="cofactor">
    <cofactor evidence="1 3">
        <name>pyridoxal 5'-phosphate</name>
        <dbReference type="ChEBI" id="CHEBI:597326"/>
    </cofactor>
</comment>
<dbReference type="AlphaFoldDB" id="A0A179F5Q8"/>
<dbReference type="OrthoDB" id="10047078at2759"/>
<dbReference type="PANTHER" id="PTHR42699:SF1">
    <property type="entry name" value="CYSTATHIONINE GAMMA-SYNTHASE-RELATED"/>
    <property type="match status" value="1"/>
</dbReference>
<dbReference type="SUPFAM" id="SSF53383">
    <property type="entry name" value="PLP-dependent transferases"/>
    <property type="match status" value="1"/>
</dbReference>
<gene>
    <name evidence="4" type="ORF">VFPPC_16763</name>
</gene>
<dbReference type="GO" id="GO:0030170">
    <property type="term" value="F:pyridoxal phosphate binding"/>
    <property type="evidence" value="ECO:0007669"/>
    <property type="project" value="InterPro"/>
</dbReference>
<dbReference type="EMBL" id="LSBJ02000008">
    <property type="protein sequence ID" value="OAQ60732.1"/>
    <property type="molecule type" value="Genomic_DNA"/>
</dbReference>
<evidence type="ECO:0000313" key="5">
    <source>
        <dbReference type="Proteomes" id="UP000078397"/>
    </source>
</evidence>
<keyword evidence="5" id="KW-1185">Reference proteome</keyword>
<dbReference type="PANTHER" id="PTHR42699">
    <property type="match status" value="1"/>
</dbReference>
<evidence type="ECO:0000256" key="2">
    <source>
        <dbReference type="ARBA" id="ARBA00022898"/>
    </source>
</evidence>
<evidence type="ECO:0000256" key="3">
    <source>
        <dbReference type="RuleBase" id="RU362118"/>
    </source>
</evidence>
<sequence length="517" mass="57529">MEKYAFDSASVLSSFRSWYPRMQPHRDIESLAGNVLEYIKADGQSCLLFSSLQSATECVDYATSSRRDNGVDKSPVPSEQISLRAFCAKDCFFAVIFPVEKRSVVAGFWGTPGSGISSRFAEANLGHLHDVKEVDVAESIRKASNFDGPVYKVRRARIMDYLHRAATTLQNPSPNIDDVYFFPTGLAAIYKPHTYMLSHFGGTTVLFGMAFVNTVILFEEFGLNHKFFGRGDDNDMDELEKYLDLEHRRGGRVQTIWAEFPSNPLLTTPNLDRLRQLADTYDIVLAIDDTLGSWSNIDVTGKTDILVTSLTKSFNGYADVIAGSAILNPASKKYPVLKSLFNESYIPELYVGDAEAVERNSRDYLSRTTTLNYNASQLVQYLSTCVSDPSSAVHRVYYPSLNPSGKYYEKVLRLDNPDFTPGYGCVFSVELVDVESAIAFFNALNVHKSPHLGAPFTLAIPYTVVVYGSKLEWAAKYNLRPALIRISAGLEDINSLLADFKMAVEAASQIQTKQSKS</sequence>
<dbReference type="InterPro" id="IPR015424">
    <property type="entry name" value="PyrdxlP-dep_Trfase"/>
</dbReference>
<comment type="caution">
    <text evidence="4">The sequence shown here is derived from an EMBL/GenBank/DDBJ whole genome shotgun (WGS) entry which is preliminary data.</text>
</comment>
<dbReference type="GO" id="GO:0019346">
    <property type="term" value="P:transsulfuration"/>
    <property type="evidence" value="ECO:0007669"/>
    <property type="project" value="InterPro"/>
</dbReference>
<proteinExistence type="inferred from homology"/>
<dbReference type="InterPro" id="IPR015422">
    <property type="entry name" value="PyrdxlP-dep_Trfase_small"/>
</dbReference>
<dbReference type="InterPro" id="IPR000277">
    <property type="entry name" value="Cys/Met-Metab_PyrdxlP-dep_enz"/>
</dbReference>
<dbReference type="Pfam" id="PF01053">
    <property type="entry name" value="Cys_Met_Meta_PP"/>
    <property type="match status" value="1"/>
</dbReference>
<dbReference type="GO" id="GO:0003962">
    <property type="term" value="F:cystathionine gamma-synthase activity"/>
    <property type="evidence" value="ECO:0007669"/>
    <property type="project" value="TreeGrafter"/>
</dbReference>
<dbReference type="Proteomes" id="UP000078397">
    <property type="component" value="Unassembled WGS sequence"/>
</dbReference>
<protein>
    <submittedName>
        <fullName evidence="4">Cystathionine gamma-synthase, converts cysteine into cystathionine</fullName>
    </submittedName>
</protein>
<evidence type="ECO:0000256" key="1">
    <source>
        <dbReference type="ARBA" id="ARBA00001933"/>
    </source>
</evidence>
<organism evidence="4 5">
    <name type="scientific">Pochonia chlamydosporia 170</name>
    <dbReference type="NCBI Taxonomy" id="1380566"/>
    <lineage>
        <taxon>Eukaryota</taxon>
        <taxon>Fungi</taxon>
        <taxon>Dikarya</taxon>
        <taxon>Ascomycota</taxon>
        <taxon>Pezizomycotina</taxon>
        <taxon>Sordariomycetes</taxon>
        <taxon>Hypocreomycetidae</taxon>
        <taxon>Hypocreales</taxon>
        <taxon>Clavicipitaceae</taxon>
        <taxon>Pochonia</taxon>
    </lineage>
</organism>
<comment type="similarity">
    <text evidence="3">Belongs to the trans-sulfuration enzymes family.</text>
</comment>
<dbReference type="KEGG" id="pchm:VFPPC_16763"/>
<dbReference type="Gene3D" id="3.40.640.10">
    <property type="entry name" value="Type I PLP-dependent aspartate aminotransferase-like (Major domain)"/>
    <property type="match status" value="1"/>
</dbReference>
<evidence type="ECO:0000313" key="4">
    <source>
        <dbReference type="EMBL" id="OAQ60732.1"/>
    </source>
</evidence>
<dbReference type="STRING" id="1380566.A0A179F5Q8"/>
<dbReference type="InterPro" id="IPR015421">
    <property type="entry name" value="PyrdxlP-dep_Trfase_major"/>
</dbReference>
<dbReference type="GeneID" id="28858510"/>
<name>A0A179F5Q8_METCM</name>
<dbReference type="InterPro" id="IPR051750">
    <property type="entry name" value="Trans-sulfuration_enzymes"/>
</dbReference>